<accession>A0ACC2ZPY3</accession>
<sequence length="253" mass="27863">MASSDHGIDTDADTDHNANVESPHPAQDRVLGTTELHELILLHLPIQDLLLRVQRVSRAWRDLIAGSPALQFALFLRAEPGPVPYHLHGETSMETEIGAGNENATDAGTGTSAAPPDTINLPGGSGSGSSSGSNRQRAPPDPLRLRLNPLLQRPFIIGWESRADGTQKLWLSMRDEFRESLLEHRQATWRRMLLMQPPHPYEIRCAGEVRRIRGRRVSGTSVSLPVPGHMPVGEAVEKGRGFWRSRLRGRGSP</sequence>
<protein>
    <submittedName>
        <fullName evidence="1">Uncharacterized protein</fullName>
    </submittedName>
</protein>
<evidence type="ECO:0000313" key="1">
    <source>
        <dbReference type="EMBL" id="KAJ9649667.1"/>
    </source>
</evidence>
<keyword evidence="2" id="KW-1185">Reference proteome</keyword>
<comment type="caution">
    <text evidence="1">The sequence shown here is derived from an EMBL/GenBank/DDBJ whole genome shotgun (WGS) entry which is preliminary data.</text>
</comment>
<gene>
    <name evidence="1" type="ORF">H2199_000446</name>
</gene>
<proteinExistence type="predicted"/>
<dbReference type="EMBL" id="JAPDRP010000001">
    <property type="protein sequence ID" value="KAJ9649667.1"/>
    <property type="molecule type" value="Genomic_DNA"/>
</dbReference>
<organism evidence="1 2">
    <name type="scientific">Coniosporium tulheliwenetii</name>
    <dbReference type="NCBI Taxonomy" id="3383036"/>
    <lineage>
        <taxon>Eukaryota</taxon>
        <taxon>Fungi</taxon>
        <taxon>Dikarya</taxon>
        <taxon>Ascomycota</taxon>
        <taxon>Pezizomycotina</taxon>
        <taxon>Dothideomycetes</taxon>
        <taxon>Dothideomycetes incertae sedis</taxon>
        <taxon>Coniosporium</taxon>
    </lineage>
</organism>
<reference evidence="1" key="1">
    <citation type="submission" date="2022-10" db="EMBL/GenBank/DDBJ databases">
        <title>Culturing micro-colonial fungi from biological soil crusts in the Mojave desert and describing Neophaeococcomyces mojavensis, and introducing the new genera and species Taxawa tesnikishii.</title>
        <authorList>
            <person name="Kurbessoian T."/>
            <person name="Stajich J.E."/>
        </authorList>
    </citation>
    <scope>NUCLEOTIDE SEQUENCE</scope>
    <source>
        <strain evidence="1">JES_115</strain>
    </source>
</reference>
<dbReference type="Proteomes" id="UP001172680">
    <property type="component" value="Unassembled WGS sequence"/>
</dbReference>
<evidence type="ECO:0000313" key="2">
    <source>
        <dbReference type="Proteomes" id="UP001172680"/>
    </source>
</evidence>
<name>A0ACC2ZPY3_9PEZI</name>